<evidence type="ECO:0000313" key="8">
    <source>
        <dbReference type="EMBL" id="CAH2327558.1"/>
    </source>
</evidence>
<evidence type="ECO:0000256" key="1">
    <source>
        <dbReference type="ARBA" id="ARBA00005396"/>
    </source>
</evidence>
<evidence type="ECO:0000256" key="6">
    <source>
        <dbReference type="ARBA" id="ARBA00034103"/>
    </source>
</evidence>
<dbReference type="InterPro" id="IPR008849">
    <property type="entry name" value="Synaphin"/>
</dbReference>
<comment type="similarity">
    <text evidence="1">Belongs to the complexin/synaphin family.</text>
</comment>
<keyword evidence="5" id="KW-0770">Synapse</keyword>
<evidence type="ECO:0000256" key="3">
    <source>
        <dbReference type="ARBA" id="ARBA00022483"/>
    </source>
</evidence>
<sequence length="156" mass="17759">MATATKSLFGGPVKNISCCTSAGFQPEHKCTKEKAFGVDMKRRWSSEEQYHRTFHAETRRRNSFYTQQKAERAAMREHFRSKYNLPKNTQDQHHVKEAGGNKRMSRDVRAVIQTEESPSENFSMLGFLGFPSLGNLKKGTQSTMDSLQSGTRCSLM</sequence>
<dbReference type="GO" id="GO:0043195">
    <property type="term" value="C:terminal bouton"/>
    <property type="evidence" value="ECO:0007669"/>
    <property type="project" value="TreeGrafter"/>
</dbReference>
<evidence type="ECO:0000256" key="5">
    <source>
        <dbReference type="ARBA" id="ARBA00023018"/>
    </source>
</evidence>
<name>A0AAD1TJ58_PELCU</name>
<keyword evidence="4" id="KW-0532">Neurotransmitter transport</keyword>
<dbReference type="Proteomes" id="UP001295444">
    <property type="component" value="Chromosome 13"/>
</dbReference>
<dbReference type="PANTHER" id="PTHR16705:SF5">
    <property type="entry name" value="COMPLEXIN-3"/>
    <property type="match status" value="1"/>
</dbReference>
<comment type="subcellular location">
    <subcellularLocation>
        <location evidence="6">Synapse</location>
    </subcellularLocation>
</comment>
<reference evidence="8" key="1">
    <citation type="submission" date="2022-03" db="EMBL/GenBank/DDBJ databases">
        <authorList>
            <person name="Alioto T."/>
            <person name="Alioto T."/>
            <person name="Gomez Garrido J."/>
        </authorList>
    </citation>
    <scope>NUCLEOTIDE SEQUENCE</scope>
</reference>
<dbReference type="EMBL" id="OW240924">
    <property type="protein sequence ID" value="CAH2327558.1"/>
    <property type="molecule type" value="Genomic_DNA"/>
</dbReference>
<keyword evidence="9" id="KW-1185">Reference proteome</keyword>
<evidence type="ECO:0000256" key="7">
    <source>
        <dbReference type="SAM" id="MobiDB-lite"/>
    </source>
</evidence>
<evidence type="ECO:0000313" key="9">
    <source>
        <dbReference type="Proteomes" id="UP001295444"/>
    </source>
</evidence>
<keyword evidence="3" id="KW-0268">Exocytosis</keyword>
<feature type="compositionally biased region" description="Basic and acidic residues" evidence="7">
    <location>
        <begin position="90"/>
        <end position="104"/>
    </location>
</feature>
<gene>
    <name evidence="8" type="ORF">PECUL_23A006714</name>
</gene>
<dbReference type="PANTHER" id="PTHR16705">
    <property type="entry name" value="COMPLEXIN"/>
    <property type="match status" value="1"/>
</dbReference>
<dbReference type="CDD" id="cd22809">
    <property type="entry name" value="Complexin_NTD_CPLX_III_IV"/>
    <property type="match status" value="1"/>
</dbReference>
<keyword evidence="2" id="KW-0813">Transport</keyword>
<accession>A0AAD1TJ58</accession>
<protein>
    <submittedName>
        <fullName evidence="8">Complexin-3</fullName>
    </submittedName>
</protein>
<evidence type="ECO:0000256" key="2">
    <source>
        <dbReference type="ARBA" id="ARBA00022448"/>
    </source>
</evidence>
<dbReference type="Pfam" id="PF05835">
    <property type="entry name" value="Synaphin"/>
    <property type="match status" value="1"/>
</dbReference>
<organism evidence="8 9">
    <name type="scientific">Pelobates cultripes</name>
    <name type="common">Western spadefoot toad</name>
    <dbReference type="NCBI Taxonomy" id="61616"/>
    <lineage>
        <taxon>Eukaryota</taxon>
        <taxon>Metazoa</taxon>
        <taxon>Chordata</taxon>
        <taxon>Craniata</taxon>
        <taxon>Vertebrata</taxon>
        <taxon>Euteleostomi</taxon>
        <taxon>Amphibia</taxon>
        <taxon>Batrachia</taxon>
        <taxon>Anura</taxon>
        <taxon>Pelobatoidea</taxon>
        <taxon>Pelobatidae</taxon>
        <taxon>Pelobates</taxon>
    </lineage>
</organism>
<dbReference type="GO" id="GO:0019905">
    <property type="term" value="F:syntaxin binding"/>
    <property type="evidence" value="ECO:0007669"/>
    <property type="project" value="InterPro"/>
</dbReference>
<dbReference type="GO" id="GO:0031201">
    <property type="term" value="C:SNARE complex"/>
    <property type="evidence" value="ECO:0007669"/>
    <property type="project" value="TreeGrafter"/>
</dbReference>
<feature type="region of interest" description="Disordered" evidence="7">
    <location>
        <begin position="82"/>
        <end position="104"/>
    </location>
</feature>
<proteinExistence type="inferred from homology"/>
<dbReference type="GO" id="GO:0046928">
    <property type="term" value="P:regulation of neurotransmitter secretion"/>
    <property type="evidence" value="ECO:0007669"/>
    <property type="project" value="TreeGrafter"/>
</dbReference>
<dbReference type="AlphaFoldDB" id="A0AAD1TJ58"/>
<evidence type="ECO:0000256" key="4">
    <source>
        <dbReference type="ARBA" id="ARBA00022775"/>
    </source>
</evidence>
<dbReference type="GO" id="GO:0016079">
    <property type="term" value="P:synaptic vesicle exocytosis"/>
    <property type="evidence" value="ECO:0007669"/>
    <property type="project" value="TreeGrafter"/>
</dbReference>